<keyword evidence="15 23" id="KW-0456">Lyase</keyword>
<evidence type="ECO:0000256" key="10">
    <source>
        <dbReference type="ARBA" id="ARBA00022771"/>
    </source>
</evidence>
<evidence type="ECO:0000259" key="22">
    <source>
        <dbReference type="PROSITE" id="PS51068"/>
    </source>
</evidence>
<keyword evidence="12" id="KW-0862">Zinc</keyword>
<evidence type="ECO:0000256" key="7">
    <source>
        <dbReference type="ARBA" id="ARBA00016240"/>
    </source>
</evidence>
<dbReference type="RefSeq" id="WP_169035736.1">
    <property type="nucleotide sequence ID" value="NZ_LANA01000001.1"/>
</dbReference>
<sequence>MPELPEVEIVKQSLAKKIQQKKIKKVIIKNRNLRFRIPLKFEKLLQKKIIKKVTRFSKYLILNFSEGSFCLIHLGMSGTIYLIKKNNLNEVTNTSFYNSPNLPKKHNHVEIQFQDLKVIYNDPRRFGFFKFIYNKQELMNKFSHLGPEPFFENFNLKYLLKYFFNKKKNIKNFLIDQKFVSGIGNIYASEILFLSKIKPTRQAMKLSKEDCKKIIFFSRSVLNKAIQKGGSSIRDFKNVSGKSGNFQKEFKVYQRENLNCLGNECAGKVKKISISNRSTFFCNICQK</sequence>
<dbReference type="SMART" id="SM00898">
    <property type="entry name" value="Fapy_DNA_glyco"/>
    <property type="match status" value="1"/>
</dbReference>
<dbReference type="EC" id="3.2.2.23" evidence="5"/>
<dbReference type="Gene3D" id="1.10.8.50">
    <property type="match status" value="1"/>
</dbReference>
<dbReference type="SUPFAM" id="SSF57716">
    <property type="entry name" value="Glucocorticoid receptor-like (DNA-binding domain)"/>
    <property type="match status" value="1"/>
</dbReference>
<gene>
    <name evidence="23" type="ORF">VP91_00003710</name>
</gene>
<evidence type="ECO:0000256" key="11">
    <source>
        <dbReference type="ARBA" id="ARBA00022801"/>
    </source>
</evidence>
<dbReference type="Gene3D" id="3.20.190.10">
    <property type="entry name" value="MutM-like, N-terminal"/>
    <property type="match status" value="1"/>
</dbReference>
<dbReference type="PANTHER" id="PTHR22993:SF9">
    <property type="entry name" value="FORMAMIDOPYRIMIDINE-DNA GLYCOSYLASE"/>
    <property type="match status" value="1"/>
</dbReference>
<evidence type="ECO:0000256" key="8">
    <source>
        <dbReference type="ARBA" id="ARBA00022723"/>
    </source>
</evidence>
<keyword evidence="24" id="KW-1185">Reference proteome</keyword>
<dbReference type="PROSITE" id="PS01242">
    <property type="entry name" value="ZF_FPG_1"/>
    <property type="match status" value="1"/>
</dbReference>
<evidence type="ECO:0000256" key="12">
    <source>
        <dbReference type="ARBA" id="ARBA00022833"/>
    </source>
</evidence>
<keyword evidence="17" id="KW-0326">Glycosidase</keyword>
<dbReference type="InterPro" id="IPR020629">
    <property type="entry name" value="FPG_Glyclase"/>
</dbReference>
<comment type="catalytic activity">
    <reaction evidence="1">
        <text>Hydrolysis of DNA containing ring-opened 7-methylguanine residues, releasing 2,6-diamino-4-hydroxy-5-(N-methyl)formamidopyrimidine.</text>
        <dbReference type="EC" id="3.2.2.23"/>
    </reaction>
</comment>
<dbReference type="InterPro" id="IPR015886">
    <property type="entry name" value="H2TH_FPG"/>
</dbReference>
<keyword evidence="11" id="KW-0378">Hydrolase</keyword>
<dbReference type="InterPro" id="IPR035937">
    <property type="entry name" value="FPG_N"/>
</dbReference>
<evidence type="ECO:0000256" key="2">
    <source>
        <dbReference type="ARBA" id="ARBA00001947"/>
    </source>
</evidence>
<comment type="similarity">
    <text evidence="3">Belongs to the FPG family.</text>
</comment>
<keyword evidence="13" id="KW-0238">DNA-binding</keyword>
<keyword evidence="9" id="KW-0227">DNA damage</keyword>
<reference evidence="23 24" key="1">
    <citation type="submission" date="2019-07" db="EMBL/GenBank/DDBJ databases">
        <title>SAR11 Genome Evolution.</title>
        <authorList>
            <person name="Giovannoni S."/>
        </authorList>
    </citation>
    <scope>NUCLEOTIDE SEQUENCE [LARGE SCALE GENOMIC DNA]</scope>
    <source>
        <strain evidence="23 24">HTCC9565</strain>
    </source>
</reference>
<evidence type="ECO:0000256" key="14">
    <source>
        <dbReference type="ARBA" id="ARBA00023204"/>
    </source>
</evidence>
<keyword evidence="16" id="KW-0511">Multifunctional enzyme</keyword>
<dbReference type="SUPFAM" id="SSF46946">
    <property type="entry name" value="S13-like H2TH domain"/>
    <property type="match status" value="1"/>
</dbReference>
<dbReference type="GO" id="GO:0016829">
    <property type="term" value="F:lyase activity"/>
    <property type="evidence" value="ECO:0007669"/>
    <property type="project" value="UniProtKB-KW"/>
</dbReference>
<proteinExistence type="inferred from homology"/>
<dbReference type="NCBIfam" id="NF002211">
    <property type="entry name" value="PRK01103.1"/>
    <property type="match status" value="1"/>
</dbReference>
<evidence type="ECO:0000313" key="23">
    <source>
        <dbReference type="EMBL" id="NMN67229.1"/>
    </source>
</evidence>
<evidence type="ECO:0000256" key="1">
    <source>
        <dbReference type="ARBA" id="ARBA00001668"/>
    </source>
</evidence>
<name>A0ABX1T2D9_PELUQ</name>
<dbReference type="InterPro" id="IPR010979">
    <property type="entry name" value="Ribosomal_uS13-like_H2TH"/>
</dbReference>
<dbReference type="SUPFAM" id="SSF81624">
    <property type="entry name" value="N-terminal domain of MutM-like DNA repair proteins"/>
    <property type="match status" value="1"/>
</dbReference>
<dbReference type="InterPro" id="IPR000214">
    <property type="entry name" value="Znf_DNA_glyclase/AP_lyase"/>
</dbReference>
<evidence type="ECO:0000256" key="4">
    <source>
        <dbReference type="ARBA" id="ARBA00011245"/>
    </source>
</evidence>
<dbReference type="PANTHER" id="PTHR22993">
    <property type="entry name" value="FORMAMIDOPYRIMIDINE-DNA GLYCOSYLASE"/>
    <property type="match status" value="1"/>
</dbReference>
<evidence type="ECO:0000259" key="21">
    <source>
        <dbReference type="PROSITE" id="PS51066"/>
    </source>
</evidence>
<comment type="catalytic activity">
    <reaction evidence="19">
        <text>2'-deoxyribonucleotide-(2'-deoxyribose 5'-phosphate)-2'-deoxyribonucleotide-DNA = a 3'-end 2'-deoxyribonucleotide-(2,3-dehydro-2,3-deoxyribose 5'-phosphate)-DNA + a 5'-end 5'-phospho-2'-deoxyribonucleoside-DNA + H(+)</text>
        <dbReference type="Rhea" id="RHEA:66592"/>
        <dbReference type="Rhea" id="RHEA-COMP:13180"/>
        <dbReference type="Rhea" id="RHEA-COMP:16897"/>
        <dbReference type="Rhea" id="RHEA-COMP:17067"/>
        <dbReference type="ChEBI" id="CHEBI:15378"/>
        <dbReference type="ChEBI" id="CHEBI:136412"/>
        <dbReference type="ChEBI" id="CHEBI:157695"/>
        <dbReference type="ChEBI" id="CHEBI:167181"/>
        <dbReference type="EC" id="4.2.99.18"/>
    </reaction>
</comment>
<feature type="domain" description="FPG-type" evidence="21">
    <location>
        <begin position="251"/>
        <end position="287"/>
    </location>
</feature>
<evidence type="ECO:0000256" key="18">
    <source>
        <dbReference type="ARBA" id="ARBA00030638"/>
    </source>
</evidence>
<dbReference type="InterPro" id="IPR015887">
    <property type="entry name" value="DNA_glyclase_Znf_dom_DNA_BS"/>
</dbReference>
<evidence type="ECO:0000256" key="5">
    <source>
        <dbReference type="ARBA" id="ARBA00012024"/>
    </source>
</evidence>
<evidence type="ECO:0000256" key="16">
    <source>
        <dbReference type="ARBA" id="ARBA00023268"/>
    </source>
</evidence>
<evidence type="ECO:0000313" key="24">
    <source>
        <dbReference type="Proteomes" id="UP001166004"/>
    </source>
</evidence>
<evidence type="ECO:0000256" key="3">
    <source>
        <dbReference type="ARBA" id="ARBA00009409"/>
    </source>
</evidence>
<accession>A0ABX1T2D9</accession>
<evidence type="ECO:0000256" key="17">
    <source>
        <dbReference type="ARBA" id="ARBA00023295"/>
    </source>
</evidence>
<dbReference type="SMART" id="SM01232">
    <property type="entry name" value="H2TH"/>
    <property type="match status" value="1"/>
</dbReference>
<keyword evidence="8" id="KW-0479">Metal-binding</keyword>
<comment type="subunit">
    <text evidence="4">Monomer.</text>
</comment>
<evidence type="ECO:0000256" key="20">
    <source>
        <dbReference type="PROSITE-ProRule" id="PRU00391"/>
    </source>
</evidence>
<dbReference type="Pfam" id="PF01149">
    <property type="entry name" value="Fapy_DNA_glyco"/>
    <property type="match status" value="1"/>
</dbReference>
<dbReference type="Pfam" id="PF06831">
    <property type="entry name" value="H2TH"/>
    <property type="match status" value="1"/>
</dbReference>
<comment type="cofactor">
    <cofactor evidence="2">
        <name>Zn(2+)</name>
        <dbReference type="ChEBI" id="CHEBI:29105"/>
    </cofactor>
</comment>
<protein>
    <recommendedName>
        <fullName evidence="7">Formamidopyrimidine-DNA glycosylase</fullName>
        <ecNumber evidence="5">3.2.2.23</ecNumber>
        <ecNumber evidence="6">4.2.99.18</ecNumber>
    </recommendedName>
    <alternativeName>
        <fullName evidence="18">DNA-(apurinic or apyrimidinic site) lyase MutM</fullName>
    </alternativeName>
</protein>
<dbReference type="PROSITE" id="PS51066">
    <property type="entry name" value="ZF_FPG_2"/>
    <property type="match status" value="1"/>
</dbReference>
<dbReference type="InterPro" id="IPR012319">
    <property type="entry name" value="FPG_cat"/>
</dbReference>
<evidence type="ECO:0000256" key="13">
    <source>
        <dbReference type="ARBA" id="ARBA00023125"/>
    </source>
</evidence>
<keyword evidence="10 20" id="KW-0863">Zinc-finger</keyword>
<feature type="domain" description="Formamidopyrimidine-DNA glycosylase catalytic" evidence="22">
    <location>
        <begin position="2"/>
        <end position="127"/>
    </location>
</feature>
<evidence type="ECO:0000256" key="9">
    <source>
        <dbReference type="ARBA" id="ARBA00022763"/>
    </source>
</evidence>
<keyword evidence="14" id="KW-0234">DNA repair</keyword>
<dbReference type="NCBIfam" id="TIGR00577">
    <property type="entry name" value="fpg"/>
    <property type="match status" value="1"/>
</dbReference>
<evidence type="ECO:0000256" key="6">
    <source>
        <dbReference type="ARBA" id="ARBA00012720"/>
    </source>
</evidence>
<dbReference type="Proteomes" id="UP001166004">
    <property type="component" value="Unassembled WGS sequence"/>
</dbReference>
<comment type="caution">
    <text evidence="23">The sequence shown here is derived from an EMBL/GenBank/DDBJ whole genome shotgun (WGS) entry which is preliminary data.</text>
</comment>
<organism evidence="23 24">
    <name type="scientific">Pelagibacter ubique</name>
    <dbReference type="NCBI Taxonomy" id="198252"/>
    <lineage>
        <taxon>Bacteria</taxon>
        <taxon>Pseudomonadati</taxon>
        <taxon>Pseudomonadota</taxon>
        <taxon>Alphaproteobacteria</taxon>
        <taxon>Candidatus Pelagibacterales</taxon>
        <taxon>Candidatus Pelagibacteraceae</taxon>
        <taxon>Candidatus Pelagibacter</taxon>
    </lineage>
</organism>
<evidence type="ECO:0000256" key="15">
    <source>
        <dbReference type="ARBA" id="ARBA00023239"/>
    </source>
</evidence>
<evidence type="ECO:0000256" key="19">
    <source>
        <dbReference type="ARBA" id="ARBA00044632"/>
    </source>
</evidence>
<dbReference type="EMBL" id="LANA01000001">
    <property type="protein sequence ID" value="NMN67229.1"/>
    <property type="molecule type" value="Genomic_DNA"/>
</dbReference>
<dbReference type="EC" id="4.2.99.18" evidence="6"/>
<dbReference type="PROSITE" id="PS51068">
    <property type="entry name" value="FPG_CAT"/>
    <property type="match status" value="1"/>
</dbReference>